<dbReference type="SUPFAM" id="SSF51445">
    <property type="entry name" value="(Trans)glycosidases"/>
    <property type="match status" value="1"/>
</dbReference>
<reference evidence="11 12" key="1">
    <citation type="journal article" date="2019" name="Nat. Ecol. Evol.">
        <title>Megaphylogeny resolves global patterns of mushroom evolution.</title>
        <authorList>
            <person name="Varga T."/>
            <person name="Krizsan K."/>
            <person name="Foldi C."/>
            <person name="Dima B."/>
            <person name="Sanchez-Garcia M."/>
            <person name="Sanchez-Ramirez S."/>
            <person name="Szollosi G.J."/>
            <person name="Szarkandi J.G."/>
            <person name="Papp V."/>
            <person name="Albert L."/>
            <person name="Andreopoulos W."/>
            <person name="Angelini C."/>
            <person name="Antonin V."/>
            <person name="Barry K.W."/>
            <person name="Bougher N.L."/>
            <person name="Buchanan P."/>
            <person name="Buyck B."/>
            <person name="Bense V."/>
            <person name="Catcheside P."/>
            <person name="Chovatia M."/>
            <person name="Cooper J."/>
            <person name="Damon W."/>
            <person name="Desjardin D."/>
            <person name="Finy P."/>
            <person name="Geml J."/>
            <person name="Haridas S."/>
            <person name="Hughes K."/>
            <person name="Justo A."/>
            <person name="Karasinski D."/>
            <person name="Kautmanova I."/>
            <person name="Kiss B."/>
            <person name="Kocsube S."/>
            <person name="Kotiranta H."/>
            <person name="LaButti K.M."/>
            <person name="Lechner B.E."/>
            <person name="Liimatainen K."/>
            <person name="Lipzen A."/>
            <person name="Lukacs Z."/>
            <person name="Mihaltcheva S."/>
            <person name="Morgado L.N."/>
            <person name="Niskanen T."/>
            <person name="Noordeloos M.E."/>
            <person name="Ohm R.A."/>
            <person name="Ortiz-Santana B."/>
            <person name="Ovrebo C."/>
            <person name="Racz N."/>
            <person name="Riley R."/>
            <person name="Savchenko A."/>
            <person name="Shiryaev A."/>
            <person name="Soop K."/>
            <person name="Spirin V."/>
            <person name="Szebenyi C."/>
            <person name="Tomsovsky M."/>
            <person name="Tulloss R.E."/>
            <person name="Uehling J."/>
            <person name="Grigoriev I.V."/>
            <person name="Vagvolgyi C."/>
            <person name="Papp T."/>
            <person name="Martin F.M."/>
            <person name="Miettinen O."/>
            <person name="Hibbett D.S."/>
            <person name="Nagy L.G."/>
        </authorList>
    </citation>
    <scope>NUCLEOTIDE SEQUENCE [LARGE SCALE GENOMIC DNA]</scope>
    <source>
        <strain evidence="11 12">CBS 166.37</strain>
    </source>
</reference>
<dbReference type="PROSITE" id="PS01095">
    <property type="entry name" value="GH18_1"/>
    <property type="match status" value="1"/>
</dbReference>
<feature type="region of interest" description="Disordered" evidence="9">
    <location>
        <begin position="294"/>
        <end position="317"/>
    </location>
</feature>
<dbReference type="InterPro" id="IPR011583">
    <property type="entry name" value="Chitinase_II/V-like_cat"/>
</dbReference>
<comment type="similarity">
    <text evidence="8">Belongs to the glycosyl hydrolase 18 family.</text>
</comment>
<keyword evidence="5 7" id="KW-0326">Glycosidase</keyword>
<dbReference type="InterPro" id="IPR001579">
    <property type="entry name" value="Glyco_hydro_18_chit_AS"/>
</dbReference>
<organism evidence="11 12">
    <name type="scientific">Crucibulum laeve</name>
    <dbReference type="NCBI Taxonomy" id="68775"/>
    <lineage>
        <taxon>Eukaryota</taxon>
        <taxon>Fungi</taxon>
        <taxon>Dikarya</taxon>
        <taxon>Basidiomycota</taxon>
        <taxon>Agaricomycotina</taxon>
        <taxon>Agaricomycetes</taxon>
        <taxon>Agaricomycetidae</taxon>
        <taxon>Agaricales</taxon>
        <taxon>Agaricineae</taxon>
        <taxon>Nidulariaceae</taxon>
        <taxon>Crucibulum</taxon>
    </lineage>
</organism>
<dbReference type="OrthoDB" id="73875at2759"/>
<evidence type="ECO:0000256" key="1">
    <source>
        <dbReference type="ARBA" id="ARBA00000822"/>
    </source>
</evidence>
<evidence type="ECO:0000256" key="9">
    <source>
        <dbReference type="SAM" id="MobiDB-lite"/>
    </source>
</evidence>
<dbReference type="PANTHER" id="PTHR11177:SF392">
    <property type="entry name" value="HAP41P"/>
    <property type="match status" value="1"/>
</dbReference>
<keyword evidence="3" id="KW-0146">Chitin degradation</keyword>
<dbReference type="AlphaFoldDB" id="A0A5C3MA82"/>
<evidence type="ECO:0000313" key="11">
    <source>
        <dbReference type="EMBL" id="TFK41643.1"/>
    </source>
</evidence>
<dbReference type="GO" id="GO:0006032">
    <property type="term" value="P:chitin catabolic process"/>
    <property type="evidence" value="ECO:0007669"/>
    <property type="project" value="UniProtKB-KW"/>
</dbReference>
<evidence type="ECO:0000256" key="4">
    <source>
        <dbReference type="ARBA" id="ARBA00023277"/>
    </source>
</evidence>
<dbReference type="InterPro" id="IPR001223">
    <property type="entry name" value="Glyco_hydro18_cat"/>
</dbReference>
<evidence type="ECO:0000256" key="7">
    <source>
        <dbReference type="RuleBase" id="RU000489"/>
    </source>
</evidence>
<dbReference type="EMBL" id="ML213594">
    <property type="protein sequence ID" value="TFK41643.1"/>
    <property type="molecule type" value="Genomic_DNA"/>
</dbReference>
<dbReference type="PANTHER" id="PTHR11177">
    <property type="entry name" value="CHITINASE"/>
    <property type="match status" value="1"/>
</dbReference>
<dbReference type="Pfam" id="PF00704">
    <property type="entry name" value="Glyco_hydro_18"/>
    <property type="match status" value="1"/>
</dbReference>
<evidence type="ECO:0000256" key="2">
    <source>
        <dbReference type="ARBA" id="ARBA00022801"/>
    </source>
</evidence>
<evidence type="ECO:0000259" key="10">
    <source>
        <dbReference type="PROSITE" id="PS51910"/>
    </source>
</evidence>
<dbReference type="PROSITE" id="PS51910">
    <property type="entry name" value="GH18_2"/>
    <property type="match status" value="1"/>
</dbReference>
<feature type="domain" description="GH18" evidence="10">
    <location>
        <begin position="31"/>
        <end position="417"/>
    </location>
</feature>
<accession>A0A5C3MA82</accession>
<sequence length="421" mass="43879">MCGLVPPKNAVRDVQPATSTGSNNMTLSEDVLATAWYPGWLAASFPPSSISWSKYTAMTFAFAVTTPDASVISLDSTSQQALPEFVAEAKKNNVSALVSIGGWTGSIYYSSAVATAENRTIFVKAVTDFATQYQLDGIDFDWEYPNKQGIGCNIISPDDSANFLAFLQALKADPVGSNLILSAAVGIAPFVGPDGTPMTDVSAFAPLLDHIAIMNYDVWGSWSTGVGPNAPLDDSCAPTQAGSADSAVKAWTSANFPADQIALGVAAYGHSFHVASSAALDSSGNIAAYPAFDAGQQPAGDSDTGGGGGGVDQCGNPSTGNGNSGVFDFWGLIQFGFLTQNGTVASGIDYRYDACSQTPYVYSPQNQTMVSYDDARSFAAKGEFINDNGLKGFAMWHVAGDFDDILVDAISDAMGIVQICS</sequence>
<feature type="compositionally biased region" description="Gly residues" evidence="9">
    <location>
        <begin position="303"/>
        <end position="312"/>
    </location>
</feature>
<dbReference type="InterPro" id="IPR050314">
    <property type="entry name" value="Glycosyl_Hydrlase_18"/>
</dbReference>
<evidence type="ECO:0000256" key="8">
    <source>
        <dbReference type="RuleBase" id="RU004453"/>
    </source>
</evidence>
<evidence type="ECO:0000256" key="5">
    <source>
        <dbReference type="ARBA" id="ARBA00023295"/>
    </source>
</evidence>
<dbReference type="STRING" id="68775.A0A5C3MA82"/>
<keyword evidence="6" id="KW-0624">Polysaccharide degradation</keyword>
<evidence type="ECO:0000256" key="3">
    <source>
        <dbReference type="ARBA" id="ARBA00023024"/>
    </source>
</evidence>
<dbReference type="Gene3D" id="3.10.50.10">
    <property type="match status" value="1"/>
</dbReference>
<name>A0A5C3MA82_9AGAR</name>
<proteinExistence type="inferred from homology"/>
<dbReference type="GO" id="GO:0005576">
    <property type="term" value="C:extracellular region"/>
    <property type="evidence" value="ECO:0007669"/>
    <property type="project" value="TreeGrafter"/>
</dbReference>
<gene>
    <name evidence="11" type="ORF">BDQ12DRAFT_599852</name>
</gene>
<dbReference type="SUPFAM" id="SSF54556">
    <property type="entry name" value="Chitinase insertion domain"/>
    <property type="match status" value="1"/>
</dbReference>
<dbReference type="GO" id="GO:0000272">
    <property type="term" value="P:polysaccharide catabolic process"/>
    <property type="evidence" value="ECO:0007669"/>
    <property type="project" value="UniProtKB-KW"/>
</dbReference>
<dbReference type="GO" id="GO:0008061">
    <property type="term" value="F:chitin binding"/>
    <property type="evidence" value="ECO:0007669"/>
    <property type="project" value="InterPro"/>
</dbReference>
<comment type="catalytic activity">
    <reaction evidence="1">
        <text>Random endo-hydrolysis of N-acetyl-beta-D-glucosaminide (1-&gt;4)-beta-linkages in chitin and chitodextrins.</text>
        <dbReference type="EC" id="3.2.1.14"/>
    </reaction>
</comment>
<dbReference type="GO" id="GO:0008843">
    <property type="term" value="F:endochitinase activity"/>
    <property type="evidence" value="ECO:0007669"/>
    <property type="project" value="UniProtKB-EC"/>
</dbReference>
<evidence type="ECO:0000256" key="6">
    <source>
        <dbReference type="ARBA" id="ARBA00023326"/>
    </source>
</evidence>
<dbReference type="Gene3D" id="3.20.20.80">
    <property type="entry name" value="Glycosidases"/>
    <property type="match status" value="1"/>
</dbReference>
<evidence type="ECO:0000313" key="12">
    <source>
        <dbReference type="Proteomes" id="UP000308652"/>
    </source>
</evidence>
<keyword evidence="2 7" id="KW-0378">Hydrolase</keyword>
<feature type="region of interest" description="Disordered" evidence="9">
    <location>
        <begin position="1"/>
        <end position="22"/>
    </location>
</feature>
<dbReference type="InterPro" id="IPR017853">
    <property type="entry name" value="GH"/>
</dbReference>
<dbReference type="SMART" id="SM00636">
    <property type="entry name" value="Glyco_18"/>
    <property type="match status" value="1"/>
</dbReference>
<dbReference type="Proteomes" id="UP000308652">
    <property type="component" value="Unassembled WGS sequence"/>
</dbReference>
<protein>
    <submittedName>
        <fullName evidence="11">Glycoside hydrolase family 18 protein</fullName>
    </submittedName>
</protein>
<dbReference type="InterPro" id="IPR029070">
    <property type="entry name" value="Chitinase_insertion_sf"/>
</dbReference>
<keyword evidence="12" id="KW-1185">Reference proteome</keyword>
<keyword evidence="4" id="KW-0119">Carbohydrate metabolism</keyword>